<accession>A0A4R3TDG9</accession>
<name>A0A4R3TDG9_9FIRM</name>
<gene>
    <name evidence="1" type="ORF">EDD61_10968</name>
</gene>
<evidence type="ECO:0000313" key="2">
    <source>
        <dbReference type="Proteomes" id="UP000295773"/>
    </source>
</evidence>
<reference evidence="1 2" key="1">
    <citation type="submission" date="2019-03" db="EMBL/GenBank/DDBJ databases">
        <title>Genomic Encyclopedia of Type Strains, Phase IV (KMG-IV): sequencing the most valuable type-strain genomes for metagenomic binning, comparative biology and taxonomic classification.</title>
        <authorList>
            <person name="Goeker M."/>
        </authorList>
    </citation>
    <scope>NUCLEOTIDE SEQUENCE [LARGE SCALE GENOMIC DNA]</scope>
    <source>
        <strain evidence="1 2">DSM 29481</strain>
    </source>
</reference>
<dbReference type="RefSeq" id="WP_132224739.1">
    <property type="nucleotide sequence ID" value="NZ_JANKBG010000009.1"/>
</dbReference>
<evidence type="ECO:0000313" key="1">
    <source>
        <dbReference type="EMBL" id="TCU60031.1"/>
    </source>
</evidence>
<sequence>MMIDKMRAWTILRYHDCAYLLSGAENVAKAHDINKMIEKLSTEQGGSFRCERLKNKLHTKYANKKEIHKSNKSEKITIKWSEYDTAELIDFRYLYLVKNGVCVGGYYIYY</sequence>
<protein>
    <submittedName>
        <fullName evidence="1">Uncharacterized protein</fullName>
    </submittedName>
</protein>
<organism evidence="1 2">
    <name type="scientific">Longicatena caecimuris</name>
    <dbReference type="NCBI Taxonomy" id="1796635"/>
    <lineage>
        <taxon>Bacteria</taxon>
        <taxon>Bacillati</taxon>
        <taxon>Bacillota</taxon>
        <taxon>Erysipelotrichia</taxon>
        <taxon>Erysipelotrichales</taxon>
        <taxon>Erysipelotrichaceae</taxon>
        <taxon>Longicatena</taxon>
    </lineage>
</organism>
<dbReference type="Proteomes" id="UP000295773">
    <property type="component" value="Unassembled WGS sequence"/>
</dbReference>
<dbReference type="AlphaFoldDB" id="A0A4R3TDG9"/>
<comment type="caution">
    <text evidence="1">The sequence shown here is derived from an EMBL/GenBank/DDBJ whole genome shotgun (WGS) entry which is preliminary data.</text>
</comment>
<keyword evidence="2" id="KW-1185">Reference proteome</keyword>
<dbReference type="EMBL" id="SMBP01000009">
    <property type="protein sequence ID" value="TCU60031.1"/>
    <property type="molecule type" value="Genomic_DNA"/>
</dbReference>
<proteinExistence type="predicted"/>